<proteinExistence type="inferred from homology"/>
<keyword evidence="3" id="KW-0507">mRNA processing</keyword>
<evidence type="ECO:0000256" key="5">
    <source>
        <dbReference type="ARBA" id="ARBA00023187"/>
    </source>
</evidence>
<dbReference type="Gene3D" id="1.25.40.10">
    <property type="entry name" value="Tetratricopeptide repeat domain"/>
    <property type="match status" value="1"/>
</dbReference>
<protein>
    <submittedName>
        <fullName evidence="8">Pre-splicing factor clf-1</fullName>
    </submittedName>
</protein>
<sequence>MPGPWSKFPELGRSLTELNEPEFCLSLQIGQPALDMPELLWKAYIDFEISEAEYERTRTLYKRLLNRTKHLKVWIGYAKFEASAMDEGLQESDLRESDYNKRDNAFSEPE</sequence>
<feature type="region of interest" description="Disordered" evidence="7">
    <location>
        <begin position="86"/>
        <end position="110"/>
    </location>
</feature>
<evidence type="ECO:0000256" key="2">
    <source>
        <dbReference type="ARBA" id="ARBA00008644"/>
    </source>
</evidence>
<dbReference type="InterPro" id="IPR011990">
    <property type="entry name" value="TPR-like_helical_dom_sf"/>
</dbReference>
<dbReference type="GO" id="GO:0071007">
    <property type="term" value="C:U2-type catalytic step 2 spliceosome"/>
    <property type="evidence" value="ECO:0007669"/>
    <property type="project" value="TreeGrafter"/>
</dbReference>
<evidence type="ECO:0000256" key="6">
    <source>
        <dbReference type="ARBA" id="ARBA00023242"/>
    </source>
</evidence>
<comment type="similarity">
    <text evidence="2">Belongs to the crooked-neck family.</text>
</comment>
<dbReference type="GO" id="GO:0071014">
    <property type="term" value="C:post-mRNA release spliceosomal complex"/>
    <property type="evidence" value="ECO:0007669"/>
    <property type="project" value="TreeGrafter"/>
</dbReference>
<comment type="caution">
    <text evidence="8">The sequence shown here is derived from an EMBL/GenBank/DDBJ whole genome shotgun (WGS) entry which is preliminary data.</text>
</comment>
<gene>
    <name evidence="8" type="ORF">Sangu_3215100</name>
</gene>
<accession>A0AAW2JK49</accession>
<evidence type="ECO:0000256" key="3">
    <source>
        <dbReference type="ARBA" id="ARBA00022664"/>
    </source>
</evidence>
<name>A0AAW2JK49_9LAMI</name>
<evidence type="ECO:0000256" key="7">
    <source>
        <dbReference type="SAM" id="MobiDB-lite"/>
    </source>
</evidence>
<feature type="non-terminal residue" evidence="8">
    <location>
        <position position="110"/>
    </location>
</feature>
<dbReference type="GO" id="GO:0071011">
    <property type="term" value="C:precatalytic spliceosome"/>
    <property type="evidence" value="ECO:0007669"/>
    <property type="project" value="TreeGrafter"/>
</dbReference>
<evidence type="ECO:0000256" key="4">
    <source>
        <dbReference type="ARBA" id="ARBA00022737"/>
    </source>
</evidence>
<dbReference type="PANTHER" id="PTHR11246:SF3">
    <property type="entry name" value="CROOKED NECK-LIKE PROTEIN 1"/>
    <property type="match status" value="1"/>
</dbReference>
<comment type="subcellular location">
    <subcellularLocation>
        <location evidence="1">Nucleus</location>
    </subcellularLocation>
</comment>
<dbReference type="EMBL" id="JACGWK010000833">
    <property type="protein sequence ID" value="KAL0294591.1"/>
    <property type="molecule type" value="Genomic_DNA"/>
</dbReference>
<dbReference type="InterPro" id="IPR045075">
    <property type="entry name" value="Syf1-like"/>
</dbReference>
<keyword evidence="4" id="KW-0677">Repeat</keyword>
<dbReference type="GO" id="GO:0000974">
    <property type="term" value="C:Prp19 complex"/>
    <property type="evidence" value="ECO:0007669"/>
    <property type="project" value="TreeGrafter"/>
</dbReference>
<keyword evidence="6" id="KW-0539">Nucleus</keyword>
<dbReference type="GO" id="GO:0000245">
    <property type="term" value="P:spliceosomal complex assembly"/>
    <property type="evidence" value="ECO:0007669"/>
    <property type="project" value="TreeGrafter"/>
</dbReference>
<dbReference type="AlphaFoldDB" id="A0AAW2JK49"/>
<dbReference type="SUPFAM" id="SSF48452">
    <property type="entry name" value="TPR-like"/>
    <property type="match status" value="1"/>
</dbReference>
<feature type="compositionally biased region" description="Basic and acidic residues" evidence="7">
    <location>
        <begin position="92"/>
        <end position="110"/>
    </location>
</feature>
<evidence type="ECO:0000313" key="8">
    <source>
        <dbReference type="EMBL" id="KAL0294591.1"/>
    </source>
</evidence>
<dbReference type="PANTHER" id="PTHR11246">
    <property type="entry name" value="PRE-MRNA SPLICING FACTOR"/>
    <property type="match status" value="1"/>
</dbReference>
<reference evidence="8" key="2">
    <citation type="journal article" date="2024" name="Plant">
        <title>Genomic evolution and insights into agronomic trait innovations of Sesamum species.</title>
        <authorList>
            <person name="Miao H."/>
            <person name="Wang L."/>
            <person name="Qu L."/>
            <person name="Liu H."/>
            <person name="Sun Y."/>
            <person name="Le M."/>
            <person name="Wang Q."/>
            <person name="Wei S."/>
            <person name="Zheng Y."/>
            <person name="Lin W."/>
            <person name="Duan Y."/>
            <person name="Cao H."/>
            <person name="Xiong S."/>
            <person name="Wang X."/>
            <person name="Wei L."/>
            <person name="Li C."/>
            <person name="Ma Q."/>
            <person name="Ju M."/>
            <person name="Zhao R."/>
            <person name="Li G."/>
            <person name="Mu C."/>
            <person name="Tian Q."/>
            <person name="Mei H."/>
            <person name="Zhang T."/>
            <person name="Gao T."/>
            <person name="Zhang H."/>
        </authorList>
    </citation>
    <scope>NUCLEOTIDE SEQUENCE</scope>
    <source>
        <strain evidence="8">G01</strain>
    </source>
</reference>
<keyword evidence="5" id="KW-0508">mRNA splicing</keyword>
<organism evidence="8">
    <name type="scientific">Sesamum angustifolium</name>
    <dbReference type="NCBI Taxonomy" id="2727405"/>
    <lineage>
        <taxon>Eukaryota</taxon>
        <taxon>Viridiplantae</taxon>
        <taxon>Streptophyta</taxon>
        <taxon>Embryophyta</taxon>
        <taxon>Tracheophyta</taxon>
        <taxon>Spermatophyta</taxon>
        <taxon>Magnoliopsida</taxon>
        <taxon>eudicotyledons</taxon>
        <taxon>Gunneridae</taxon>
        <taxon>Pentapetalae</taxon>
        <taxon>asterids</taxon>
        <taxon>lamiids</taxon>
        <taxon>Lamiales</taxon>
        <taxon>Pedaliaceae</taxon>
        <taxon>Sesamum</taxon>
    </lineage>
</organism>
<reference evidence="8" key="1">
    <citation type="submission" date="2020-06" db="EMBL/GenBank/DDBJ databases">
        <authorList>
            <person name="Li T."/>
            <person name="Hu X."/>
            <person name="Zhang T."/>
            <person name="Song X."/>
            <person name="Zhang H."/>
            <person name="Dai N."/>
            <person name="Sheng W."/>
            <person name="Hou X."/>
            <person name="Wei L."/>
        </authorList>
    </citation>
    <scope>NUCLEOTIDE SEQUENCE</scope>
    <source>
        <strain evidence="8">G01</strain>
        <tissue evidence="8">Leaf</tissue>
    </source>
</reference>
<evidence type="ECO:0000256" key="1">
    <source>
        <dbReference type="ARBA" id="ARBA00004123"/>
    </source>
</evidence>